<keyword evidence="2" id="KW-1185">Reference proteome</keyword>
<dbReference type="AlphaFoldDB" id="A0ABD5SLW9"/>
<name>A0ABD5SLW9_9EURY</name>
<gene>
    <name evidence="1" type="ORF">ACFQE6_06325</name>
</gene>
<dbReference type="Proteomes" id="UP001596383">
    <property type="component" value="Unassembled WGS sequence"/>
</dbReference>
<reference evidence="1 2" key="1">
    <citation type="journal article" date="2019" name="Int. J. Syst. Evol. Microbiol.">
        <title>The Global Catalogue of Microorganisms (GCM) 10K type strain sequencing project: providing services to taxonomists for standard genome sequencing and annotation.</title>
        <authorList>
            <consortium name="The Broad Institute Genomics Platform"/>
            <consortium name="The Broad Institute Genome Sequencing Center for Infectious Disease"/>
            <person name="Wu L."/>
            <person name="Ma J."/>
        </authorList>
    </citation>
    <scope>NUCLEOTIDE SEQUENCE [LARGE SCALE GENOMIC DNA]</scope>
    <source>
        <strain evidence="1 2">LMG 29247</strain>
    </source>
</reference>
<evidence type="ECO:0000313" key="2">
    <source>
        <dbReference type="Proteomes" id="UP001596383"/>
    </source>
</evidence>
<protein>
    <submittedName>
        <fullName evidence="1">Uncharacterized protein</fullName>
    </submittedName>
</protein>
<accession>A0ABD5SLW9</accession>
<proteinExistence type="predicted"/>
<comment type="caution">
    <text evidence="1">The sequence shown here is derived from an EMBL/GenBank/DDBJ whole genome shotgun (WGS) entry which is preliminary data.</text>
</comment>
<dbReference type="Gene3D" id="3.40.50.12780">
    <property type="entry name" value="N-terminal domain of ligase-like"/>
    <property type="match status" value="1"/>
</dbReference>
<evidence type="ECO:0000313" key="1">
    <source>
        <dbReference type="EMBL" id="MFC6764661.1"/>
    </source>
</evidence>
<dbReference type="InterPro" id="IPR042099">
    <property type="entry name" value="ANL_N_sf"/>
</dbReference>
<sequence>MTDTYDEIETKSWSEIRALHEEKIPDQLQCLDEHSEFYSEKFAEWNIDPG</sequence>
<dbReference type="EMBL" id="JBHSWV010000095">
    <property type="protein sequence ID" value="MFC6764661.1"/>
    <property type="molecule type" value="Genomic_DNA"/>
</dbReference>
<organism evidence="1 2">
    <name type="scientific">Natrinema soli</name>
    <dbReference type="NCBI Taxonomy" id="1930624"/>
    <lineage>
        <taxon>Archaea</taxon>
        <taxon>Methanobacteriati</taxon>
        <taxon>Methanobacteriota</taxon>
        <taxon>Stenosarchaea group</taxon>
        <taxon>Halobacteria</taxon>
        <taxon>Halobacteriales</taxon>
        <taxon>Natrialbaceae</taxon>
        <taxon>Natrinema</taxon>
    </lineage>
</organism>